<evidence type="ECO:0000313" key="7">
    <source>
        <dbReference type="Proteomes" id="UP000031599"/>
    </source>
</evidence>
<organism evidence="6 7">
    <name type="scientific">Enhygromyxa salina</name>
    <dbReference type="NCBI Taxonomy" id="215803"/>
    <lineage>
        <taxon>Bacteria</taxon>
        <taxon>Pseudomonadati</taxon>
        <taxon>Myxococcota</taxon>
        <taxon>Polyangia</taxon>
        <taxon>Nannocystales</taxon>
        <taxon>Nannocystaceae</taxon>
        <taxon>Enhygromyxa</taxon>
    </lineage>
</organism>
<evidence type="ECO:0000256" key="2">
    <source>
        <dbReference type="ARBA" id="ARBA00022771"/>
    </source>
</evidence>
<dbReference type="PROSITE" id="PS51128">
    <property type="entry name" value="ZF_DKSA_2"/>
    <property type="match status" value="1"/>
</dbReference>
<dbReference type="EMBL" id="JMCC02000083">
    <property type="protein sequence ID" value="KIG13962.1"/>
    <property type="molecule type" value="Genomic_DNA"/>
</dbReference>
<protein>
    <submittedName>
        <fullName evidence="6">DnaK suppressor protein</fullName>
    </submittedName>
</protein>
<dbReference type="GO" id="GO:0008270">
    <property type="term" value="F:zinc ion binding"/>
    <property type="evidence" value="ECO:0007669"/>
    <property type="project" value="UniProtKB-KW"/>
</dbReference>
<evidence type="ECO:0000256" key="4">
    <source>
        <dbReference type="PROSITE-ProRule" id="PRU00510"/>
    </source>
</evidence>
<dbReference type="Gene3D" id="1.20.120.910">
    <property type="entry name" value="DksA, coiled-coil domain"/>
    <property type="match status" value="1"/>
</dbReference>
<gene>
    <name evidence="6" type="ORF">DB30_07378</name>
</gene>
<sequence length="120" mass="13343">MTDPAPLTAAQLVELRTQLLALNEELEQLIAQTSEGAAPVDLNEPIGRLSRMEAMQQQAMTAANRRASQQRLKLTHLALNRLERGEYGECQSCEEPIEFRRLKARPESPLCLNCQRASGG</sequence>
<keyword evidence="3" id="KW-0862">Zinc</keyword>
<dbReference type="Pfam" id="PF01258">
    <property type="entry name" value="zf-dskA_traR"/>
    <property type="match status" value="1"/>
</dbReference>
<keyword evidence="2" id="KW-0863">Zinc-finger</keyword>
<dbReference type="SUPFAM" id="SSF57716">
    <property type="entry name" value="Glucocorticoid receptor-like (DNA-binding domain)"/>
    <property type="match status" value="1"/>
</dbReference>
<accession>A0A0C2D1D0</accession>
<dbReference type="PANTHER" id="PTHR33823:SF4">
    <property type="entry name" value="GENERAL STRESS PROTEIN 16O"/>
    <property type="match status" value="1"/>
</dbReference>
<feature type="domain" description="Zinc finger DksA/TraR C4-type" evidence="5">
    <location>
        <begin position="85"/>
        <end position="117"/>
    </location>
</feature>
<feature type="zinc finger region" description="dksA C4-type" evidence="4">
    <location>
        <begin position="90"/>
        <end position="114"/>
    </location>
</feature>
<dbReference type="InterPro" id="IPR000962">
    <property type="entry name" value="Znf_DskA_TraR"/>
</dbReference>
<evidence type="ECO:0000259" key="5">
    <source>
        <dbReference type="Pfam" id="PF01258"/>
    </source>
</evidence>
<reference evidence="6 7" key="1">
    <citation type="submission" date="2014-12" db="EMBL/GenBank/DDBJ databases">
        <title>Genome assembly of Enhygromyxa salina DSM 15201.</title>
        <authorList>
            <person name="Sharma G."/>
            <person name="Subramanian S."/>
        </authorList>
    </citation>
    <scope>NUCLEOTIDE SEQUENCE [LARGE SCALE GENOMIC DNA]</scope>
    <source>
        <strain evidence="6 7">DSM 15201</strain>
    </source>
</reference>
<evidence type="ECO:0000256" key="3">
    <source>
        <dbReference type="ARBA" id="ARBA00022833"/>
    </source>
</evidence>
<proteinExistence type="predicted"/>
<comment type="caution">
    <text evidence="6">The sequence shown here is derived from an EMBL/GenBank/DDBJ whole genome shotgun (WGS) entry which is preliminary data.</text>
</comment>
<dbReference type="RefSeq" id="WP_052554615.1">
    <property type="nucleotide sequence ID" value="NZ_JMCC02000083.1"/>
</dbReference>
<evidence type="ECO:0000256" key="1">
    <source>
        <dbReference type="ARBA" id="ARBA00022723"/>
    </source>
</evidence>
<dbReference type="Proteomes" id="UP000031599">
    <property type="component" value="Unassembled WGS sequence"/>
</dbReference>
<evidence type="ECO:0000313" key="6">
    <source>
        <dbReference type="EMBL" id="KIG13962.1"/>
    </source>
</evidence>
<dbReference type="AlphaFoldDB" id="A0A0C2D1D0"/>
<dbReference type="PANTHER" id="PTHR33823">
    <property type="entry name" value="RNA POLYMERASE-BINDING TRANSCRIPTION FACTOR DKSA-RELATED"/>
    <property type="match status" value="1"/>
</dbReference>
<keyword evidence="1" id="KW-0479">Metal-binding</keyword>
<name>A0A0C2D1D0_9BACT</name>